<dbReference type="AlphaFoldDB" id="A0A345EFM9"/>
<dbReference type="Gene3D" id="2.130.10.10">
    <property type="entry name" value="YVTN repeat-like/Quinoprotein amine dehydrogenase"/>
    <property type="match status" value="2"/>
</dbReference>
<dbReference type="RefSeq" id="WP_114606317.1">
    <property type="nucleotide sequence ID" value="NZ_CP031148.1"/>
</dbReference>
<protein>
    <recommendedName>
        <fullName evidence="1">Pyrrolo-quinoline quinone repeat domain-containing protein</fullName>
    </recommendedName>
</protein>
<dbReference type="GeneID" id="37288255"/>
<dbReference type="InterPro" id="IPR018391">
    <property type="entry name" value="PQQ_b-propeller_rpt"/>
</dbReference>
<feature type="domain" description="Pyrrolo-quinoline quinone repeat" evidence="1">
    <location>
        <begin position="103"/>
        <end position="256"/>
    </location>
</feature>
<dbReference type="InterPro" id="IPR015943">
    <property type="entry name" value="WD40/YVTN_repeat-like_dom_sf"/>
</dbReference>
<dbReference type="InterPro" id="IPR011047">
    <property type="entry name" value="Quinoprotein_ADH-like_sf"/>
</dbReference>
<accession>A0A345EFM9</accession>
<dbReference type="Pfam" id="PF13360">
    <property type="entry name" value="PQQ_2"/>
    <property type="match status" value="1"/>
</dbReference>
<dbReference type="Proteomes" id="UP000252985">
    <property type="component" value="Chromosome"/>
</dbReference>
<dbReference type="PANTHER" id="PTHR34512:SF30">
    <property type="entry name" value="OUTER MEMBRANE PROTEIN ASSEMBLY FACTOR BAMB"/>
    <property type="match status" value="1"/>
</dbReference>
<evidence type="ECO:0000313" key="3">
    <source>
        <dbReference type="Proteomes" id="UP000252985"/>
    </source>
</evidence>
<dbReference type="EMBL" id="CP031148">
    <property type="protein sequence ID" value="AXG11001.1"/>
    <property type="molecule type" value="Genomic_DNA"/>
</dbReference>
<gene>
    <name evidence="2" type="ORF">DU484_14715</name>
</gene>
<evidence type="ECO:0000259" key="1">
    <source>
        <dbReference type="Pfam" id="PF13360"/>
    </source>
</evidence>
<dbReference type="PROSITE" id="PS51257">
    <property type="entry name" value="PROKAR_LIPOPROTEIN"/>
    <property type="match status" value="1"/>
</dbReference>
<reference evidence="2 3" key="1">
    <citation type="submission" date="2018-07" db="EMBL/GenBank/DDBJ databases">
        <title>Genome sequences of Haloplanus sp. CBA1112.</title>
        <authorList>
            <person name="Kim Y.B."/>
            <person name="Roh S.W."/>
        </authorList>
    </citation>
    <scope>NUCLEOTIDE SEQUENCE [LARGE SCALE GENOMIC DNA]</scope>
    <source>
        <strain evidence="2 3">CBA1112</strain>
    </source>
</reference>
<organism evidence="2 3">
    <name type="scientific">Haloplanus rubicundus</name>
    <dbReference type="NCBI Taxonomy" id="1547898"/>
    <lineage>
        <taxon>Archaea</taxon>
        <taxon>Methanobacteriati</taxon>
        <taxon>Methanobacteriota</taxon>
        <taxon>Stenosarchaea group</taxon>
        <taxon>Halobacteria</taxon>
        <taxon>Halobacteriales</taxon>
        <taxon>Haloferacaceae</taxon>
        <taxon>Haloplanus</taxon>
    </lineage>
</organism>
<name>A0A345EFM9_9EURY</name>
<dbReference type="SUPFAM" id="SSF50998">
    <property type="entry name" value="Quinoprotein alcohol dehydrogenase-like"/>
    <property type="match status" value="2"/>
</dbReference>
<dbReference type="InterPro" id="IPR002372">
    <property type="entry name" value="PQQ_rpt_dom"/>
</dbReference>
<dbReference type="Gene3D" id="2.40.128.630">
    <property type="match status" value="1"/>
</dbReference>
<dbReference type="SMART" id="SM00564">
    <property type="entry name" value="PQQ"/>
    <property type="match status" value="6"/>
</dbReference>
<dbReference type="PANTHER" id="PTHR34512">
    <property type="entry name" value="CELL SURFACE PROTEIN"/>
    <property type="match status" value="1"/>
</dbReference>
<dbReference type="KEGG" id="haq:DU484_14715"/>
<proteinExistence type="predicted"/>
<sequence>MVSRRTTLRSAGLLLGGTGAGCLGGGPDADRVRWRKGISGGLALDGDDLFVLDYLTLHALSSADGERRWAIEYDDDDFERRLCLRSDIVADDRYVYLPGCDGLRALRRSDGERAWFVGSALRTGIGHAGGRVYANADDLLAIDAETGAVDWRVAVGGDRLASPAATEDGVVFVNRVDGVVAAFDADGEHRWTHRTDVETRSPTIRDGTVYVATSPDPGRAGRLLALDLADGAVRWAVDTPSPKRGTRPVVDGDAVYLGCTGRDSGRLVSRSRTDGAERWTFADDNSTVYEPAVAGDRVYAGSNDDTLYALSRDGDLLWRVEMDSTVGSVAVDADRVYASSNERLVGVERD</sequence>
<evidence type="ECO:0000313" key="2">
    <source>
        <dbReference type="EMBL" id="AXG11001.1"/>
    </source>
</evidence>